<feature type="compositionally biased region" description="Polar residues" evidence="3">
    <location>
        <begin position="18"/>
        <end position="29"/>
    </location>
</feature>
<feature type="region of interest" description="Disordered" evidence="3">
    <location>
        <begin position="267"/>
        <end position="291"/>
    </location>
</feature>
<organism evidence="4 6">
    <name type="scientific">Adineta steineri</name>
    <dbReference type="NCBI Taxonomy" id="433720"/>
    <lineage>
        <taxon>Eukaryota</taxon>
        <taxon>Metazoa</taxon>
        <taxon>Spiralia</taxon>
        <taxon>Gnathifera</taxon>
        <taxon>Rotifera</taxon>
        <taxon>Eurotatoria</taxon>
        <taxon>Bdelloidea</taxon>
        <taxon>Adinetida</taxon>
        <taxon>Adinetidae</taxon>
        <taxon>Adineta</taxon>
    </lineage>
</organism>
<dbReference type="InterPro" id="IPR029196">
    <property type="entry name" value="HAPSTR1-like"/>
</dbReference>
<evidence type="ECO:0000256" key="2">
    <source>
        <dbReference type="ARBA" id="ARBA00023242"/>
    </source>
</evidence>
<name>A0A814C7D9_9BILA</name>
<feature type="region of interest" description="Disordered" evidence="3">
    <location>
        <begin position="168"/>
        <end position="210"/>
    </location>
</feature>
<gene>
    <name evidence="4" type="ORF">JYZ213_LOCUS12693</name>
    <name evidence="5" type="ORF">OXD698_LOCUS16845</name>
</gene>
<sequence>MSNFGDSPDIGDSPERSGINSGNNLSTSIDSEETALSKYEHELERMINESLINGQDLYTQKLFNAFQNAAKSVTKMFRERSNGTANWNTFHAAAGSVTMLYKESLDALKDTVQLGIINGEQRKTKELLCWARRKQRRHIRTEEVYDYLIGRPPYRFASRPYNSNNSLSLTEIGSTNSGTTNSSSLRRQDSATELTTTIPTTTTTNQNQPIVDDLQTFRQALVMHDIDNANRNVHSNSYRHQSPSPPSTAQQLESFVRQQVADHLARKRDWHSADFGSTSSDFQKPKRGRHM</sequence>
<dbReference type="AlphaFoldDB" id="A0A814C7D9"/>
<comment type="subcellular location">
    <subcellularLocation>
        <location evidence="1">Nucleus</location>
    </subcellularLocation>
</comment>
<dbReference type="EMBL" id="CAJOAZ010001172">
    <property type="protein sequence ID" value="CAF3775588.1"/>
    <property type="molecule type" value="Genomic_DNA"/>
</dbReference>
<accession>A0A814C7D9</accession>
<protein>
    <submittedName>
        <fullName evidence="4">Uncharacterized protein</fullName>
    </submittedName>
</protein>
<feature type="compositionally biased region" description="Low complexity" evidence="3">
    <location>
        <begin position="173"/>
        <end position="184"/>
    </location>
</feature>
<feature type="region of interest" description="Disordered" evidence="3">
    <location>
        <begin position="1"/>
        <end position="32"/>
    </location>
</feature>
<evidence type="ECO:0000313" key="4">
    <source>
        <dbReference type="EMBL" id="CAF0940323.1"/>
    </source>
</evidence>
<dbReference type="Proteomes" id="UP000663845">
    <property type="component" value="Unassembled WGS sequence"/>
</dbReference>
<feature type="compositionally biased region" description="Low complexity" evidence="3">
    <location>
        <begin position="195"/>
        <end position="210"/>
    </location>
</feature>
<dbReference type="Pfam" id="PF15251">
    <property type="entry name" value="TAPR1-like"/>
    <property type="match status" value="1"/>
</dbReference>
<evidence type="ECO:0000256" key="3">
    <source>
        <dbReference type="SAM" id="MobiDB-lite"/>
    </source>
</evidence>
<reference evidence="4" key="1">
    <citation type="submission" date="2021-02" db="EMBL/GenBank/DDBJ databases">
        <authorList>
            <person name="Nowell W R."/>
        </authorList>
    </citation>
    <scope>NUCLEOTIDE SEQUENCE</scope>
</reference>
<dbReference type="InterPro" id="IPR040308">
    <property type="entry name" value="HAPR1"/>
</dbReference>
<evidence type="ECO:0000256" key="1">
    <source>
        <dbReference type="ARBA" id="ARBA00004123"/>
    </source>
</evidence>
<dbReference type="EMBL" id="CAJNOG010000099">
    <property type="protein sequence ID" value="CAF0940323.1"/>
    <property type="molecule type" value="Genomic_DNA"/>
</dbReference>
<dbReference type="Proteomes" id="UP000663844">
    <property type="component" value="Unassembled WGS sequence"/>
</dbReference>
<dbReference type="PANTHER" id="PTHR31624">
    <property type="entry name" value="UPF0472 PROTEIN C16ORF72"/>
    <property type="match status" value="1"/>
</dbReference>
<evidence type="ECO:0000313" key="6">
    <source>
        <dbReference type="Proteomes" id="UP000663845"/>
    </source>
</evidence>
<dbReference type="PANTHER" id="PTHR31624:SF4">
    <property type="entry name" value="CHROMOSOME 16 OPEN READING FRAME 72"/>
    <property type="match status" value="1"/>
</dbReference>
<keyword evidence="2" id="KW-0539">Nucleus</keyword>
<dbReference type="GO" id="GO:0005634">
    <property type="term" value="C:nucleus"/>
    <property type="evidence" value="ECO:0007669"/>
    <property type="project" value="UniProtKB-SubCell"/>
</dbReference>
<proteinExistence type="predicted"/>
<evidence type="ECO:0000313" key="5">
    <source>
        <dbReference type="EMBL" id="CAF3775588.1"/>
    </source>
</evidence>
<comment type="caution">
    <text evidence="4">The sequence shown here is derived from an EMBL/GenBank/DDBJ whole genome shotgun (WGS) entry which is preliminary data.</text>
</comment>